<dbReference type="CDD" id="cd05560">
    <property type="entry name" value="Xcc1710_like"/>
    <property type="match status" value="1"/>
</dbReference>
<proteinExistence type="predicted"/>
<dbReference type="PANTHER" id="PTHR21192:SF2">
    <property type="entry name" value="NADH DEHYDROGENASE [UBIQUINONE] 1 ALPHA SUBCOMPLEX ASSEMBLY FACTOR 3"/>
    <property type="match status" value="1"/>
</dbReference>
<evidence type="ECO:0000313" key="1">
    <source>
        <dbReference type="EMBL" id="VFK79988.1"/>
    </source>
</evidence>
<reference evidence="1" key="1">
    <citation type="submission" date="2019-02" db="EMBL/GenBank/DDBJ databases">
        <authorList>
            <person name="Gruber-Vodicka R. H."/>
            <person name="Seah K. B. B."/>
        </authorList>
    </citation>
    <scope>NUCLEOTIDE SEQUENCE</scope>
    <source>
        <strain evidence="1">BECK_S127</strain>
    </source>
</reference>
<name>A0A451BNZ6_9GAMM</name>
<protein>
    <submittedName>
        <fullName evidence="1">Uncharacterized conserved protein, contains Mth938-like domain</fullName>
    </submittedName>
</protein>
<accession>A0A451BNZ6</accession>
<dbReference type="Gene3D" id="3.40.1230.10">
    <property type="entry name" value="MTH938-like"/>
    <property type="match status" value="1"/>
</dbReference>
<dbReference type="AlphaFoldDB" id="A0A451BNZ6"/>
<dbReference type="InterPro" id="IPR036748">
    <property type="entry name" value="MTH938-like_sf"/>
</dbReference>
<dbReference type="Pfam" id="PF04430">
    <property type="entry name" value="DUF498"/>
    <property type="match status" value="1"/>
</dbReference>
<dbReference type="PANTHER" id="PTHR21192">
    <property type="entry name" value="NUCLEAR PROTEIN E3-3"/>
    <property type="match status" value="1"/>
</dbReference>
<dbReference type="EMBL" id="CAADHB010000078">
    <property type="protein sequence ID" value="VFK79988.1"/>
    <property type="molecule type" value="Genomic_DNA"/>
</dbReference>
<dbReference type="SUPFAM" id="SSF64076">
    <property type="entry name" value="MTH938-like"/>
    <property type="match status" value="1"/>
</dbReference>
<dbReference type="InterPro" id="IPR007523">
    <property type="entry name" value="NDUFAF3/AAMDC"/>
</dbReference>
<organism evidence="1">
    <name type="scientific">Candidatus Kentrum sp. SD</name>
    <dbReference type="NCBI Taxonomy" id="2126332"/>
    <lineage>
        <taxon>Bacteria</taxon>
        <taxon>Pseudomonadati</taxon>
        <taxon>Pseudomonadota</taxon>
        <taxon>Gammaproteobacteria</taxon>
        <taxon>Candidatus Kentrum</taxon>
    </lineage>
</organism>
<sequence length="130" mass="14375">MSLRSITLEVDDDNAGYHRVTAYDAGYVAVDGERFTRSLILTPSEITDWPPQTLAEVTADHIALLTEFAPEVILFGSGKKQQFPAQAVFRICYGKGIGIETMNTPAACRTYNLLVGERRRVVAALLMPDR</sequence>
<gene>
    <name evidence="1" type="ORF">BECKSD772D_GA0070982_10783</name>
</gene>